<dbReference type="CDD" id="cd00200">
    <property type="entry name" value="WD40"/>
    <property type="match status" value="1"/>
</dbReference>
<dbReference type="SMART" id="SM00228">
    <property type="entry name" value="PDZ"/>
    <property type="match status" value="1"/>
</dbReference>
<dbReference type="AlphaFoldDB" id="A0A5C6AWZ8"/>
<dbReference type="PRINTS" id="PR00320">
    <property type="entry name" value="GPROTEINBRPT"/>
</dbReference>
<reference evidence="6 7" key="1">
    <citation type="submission" date="2019-02" db="EMBL/GenBank/DDBJ databases">
        <title>Deep-cultivation of Planctomycetes and their phenomic and genomic characterization uncovers novel biology.</title>
        <authorList>
            <person name="Wiegand S."/>
            <person name="Jogler M."/>
            <person name="Boedeker C."/>
            <person name="Pinto D."/>
            <person name="Vollmers J."/>
            <person name="Rivas-Marin E."/>
            <person name="Kohn T."/>
            <person name="Peeters S.H."/>
            <person name="Heuer A."/>
            <person name="Rast P."/>
            <person name="Oberbeckmann S."/>
            <person name="Bunk B."/>
            <person name="Jeske O."/>
            <person name="Meyerdierks A."/>
            <person name="Storesund J.E."/>
            <person name="Kallscheuer N."/>
            <person name="Luecker S."/>
            <person name="Lage O.M."/>
            <person name="Pohl T."/>
            <person name="Merkel B.J."/>
            <person name="Hornburger P."/>
            <person name="Mueller R.-W."/>
            <person name="Bruemmer F."/>
            <person name="Labrenz M."/>
            <person name="Spormann A.M."/>
            <person name="Op Den Camp H."/>
            <person name="Overmann J."/>
            <person name="Amann R."/>
            <person name="Jetten M.S.M."/>
            <person name="Mascher T."/>
            <person name="Medema M.H."/>
            <person name="Devos D.P."/>
            <person name="Kaster A.-K."/>
            <person name="Ovreas L."/>
            <person name="Rohde M."/>
            <person name="Galperin M.Y."/>
            <person name="Jogler C."/>
        </authorList>
    </citation>
    <scope>NUCLEOTIDE SEQUENCE [LARGE SCALE GENOMIC DNA]</scope>
    <source>
        <strain evidence="6 7">Pla52n</strain>
    </source>
</reference>
<comment type="caution">
    <text evidence="6">The sequence shown here is derived from an EMBL/GenBank/DDBJ whole genome shotgun (WGS) entry which is preliminary data.</text>
</comment>
<feature type="region of interest" description="Disordered" evidence="4">
    <location>
        <begin position="833"/>
        <end position="854"/>
    </location>
</feature>
<dbReference type="Gene3D" id="2.30.42.10">
    <property type="match status" value="1"/>
</dbReference>
<evidence type="ECO:0000256" key="4">
    <source>
        <dbReference type="SAM" id="MobiDB-lite"/>
    </source>
</evidence>
<dbReference type="PANTHER" id="PTHR22847">
    <property type="entry name" value="WD40 REPEAT PROTEIN"/>
    <property type="match status" value="1"/>
</dbReference>
<dbReference type="GO" id="GO:0004197">
    <property type="term" value="F:cysteine-type endopeptidase activity"/>
    <property type="evidence" value="ECO:0007669"/>
    <property type="project" value="InterPro"/>
</dbReference>
<dbReference type="Pfam" id="PF00400">
    <property type="entry name" value="WD40"/>
    <property type="match status" value="4"/>
</dbReference>
<dbReference type="InterPro" id="IPR041489">
    <property type="entry name" value="PDZ_6"/>
</dbReference>
<dbReference type="PROSITE" id="PS50082">
    <property type="entry name" value="WD_REPEATS_2"/>
    <property type="match status" value="5"/>
</dbReference>
<dbReference type="InterPro" id="IPR019775">
    <property type="entry name" value="WD40_repeat_CS"/>
</dbReference>
<dbReference type="Pfam" id="PF00656">
    <property type="entry name" value="Peptidase_C14"/>
    <property type="match status" value="1"/>
</dbReference>
<dbReference type="PROSITE" id="PS00678">
    <property type="entry name" value="WD_REPEATS_1"/>
    <property type="match status" value="3"/>
</dbReference>
<keyword evidence="7" id="KW-1185">Reference proteome</keyword>
<evidence type="ECO:0000259" key="5">
    <source>
        <dbReference type="SMART" id="SM00228"/>
    </source>
</evidence>
<dbReference type="InterPro" id="IPR001680">
    <property type="entry name" value="WD40_rpt"/>
</dbReference>
<evidence type="ECO:0000313" key="7">
    <source>
        <dbReference type="Proteomes" id="UP000320176"/>
    </source>
</evidence>
<dbReference type="InterPro" id="IPR029030">
    <property type="entry name" value="Caspase-like_dom_sf"/>
</dbReference>
<dbReference type="GO" id="GO:0006508">
    <property type="term" value="P:proteolysis"/>
    <property type="evidence" value="ECO:0007669"/>
    <property type="project" value="InterPro"/>
</dbReference>
<dbReference type="SUPFAM" id="SSF52129">
    <property type="entry name" value="Caspase-like"/>
    <property type="match status" value="1"/>
</dbReference>
<evidence type="ECO:0000256" key="3">
    <source>
        <dbReference type="PROSITE-ProRule" id="PRU00221"/>
    </source>
</evidence>
<gene>
    <name evidence="6" type="ORF">Pla52n_22990</name>
</gene>
<feature type="domain" description="PDZ" evidence="5">
    <location>
        <begin position="587"/>
        <end position="655"/>
    </location>
</feature>
<dbReference type="SMART" id="SM00320">
    <property type="entry name" value="WD40"/>
    <property type="match status" value="6"/>
</dbReference>
<dbReference type="InterPro" id="IPR015943">
    <property type="entry name" value="WD40/YVTN_repeat-like_dom_sf"/>
</dbReference>
<dbReference type="SUPFAM" id="SSF50978">
    <property type="entry name" value="WD40 repeat-like"/>
    <property type="match status" value="1"/>
</dbReference>
<accession>A0A5C6AWZ8</accession>
<dbReference type="SUPFAM" id="SSF82171">
    <property type="entry name" value="DPP6 N-terminal domain-like"/>
    <property type="match status" value="1"/>
</dbReference>
<dbReference type="InterPro" id="IPR036322">
    <property type="entry name" value="WD40_repeat_dom_sf"/>
</dbReference>
<proteinExistence type="predicted"/>
<evidence type="ECO:0000313" key="6">
    <source>
        <dbReference type="EMBL" id="TWU04260.1"/>
    </source>
</evidence>
<dbReference type="InterPro" id="IPR036034">
    <property type="entry name" value="PDZ_sf"/>
</dbReference>
<feature type="repeat" description="WD" evidence="3">
    <location>
        <begin position="263"/>
        <end position="295"/>
    </location>
</feature>
<dbReference type="Proteomes" id="UP000320176">
    <property type="component" value="Unassembled WGS sequence"/>
</dbReference>
<sequence length="1171" mass="126634">MIPRQRLLLRLKTNPCLLKCVASSQRNRFVLAVCMPLLIAMLATRGNSQNVEQRDPESVETPFLVLETGGHTAVCMWLDFTPDGRSLVSVGNDKVIRIWDVQDPWHPTLRQSIRLHAGKGQEGLMYCGAISPDGRWLAVAGRGSPLLDDHIGDIQIVDLRKGSVTYLLRGHTHEVNSLDFSRDGRLLASASHDKTVRVWNLAGVAPGGEVQSLVLKAHSDIVYRLAWLPTAGGADRLVSVSNDRTGRIWQRGNDGRWFSSAVLSGHSDTVGEVACSPDGRWIVTSSLDRTVRLWDSSGRFQRIVSSGPHGRRLPSKIDFSADGRWLVAADAADNGGANVWTIPGCAKVSQFRGHDDTVREARFAPRAAAGSSPPTLVVASTGGLANDIHLWNPASGQAYSRVMGRGRAIHSVAFSKDGSKIAWGQSQAALASSTPLEQAFDLGGFVPVPQDLFRAEQYQTHHLVRNAHAPSHDGYTAGPDPRSPSTLIVRRHGREVTRIKRDTEFDLLRCHAFLPGRDMIVVGSIYALTLHDANTGELLRLFDGHTGEVLGLDVSPDGLTLVSSSSDQTIRMWDLDPKKLPTPKPMLGVGLQIRADKIVIQLVKPDGAGADAGLRVGDVLESIGNQVVNDIPTAISMIQQTPLGSSVSMDVQRNGNRIELSFRPKLGVAADSRPPLLSFFFTADRRDFVAWTPEGYFDCSPGGETLIGWQTNQGIGLTAGYTSAWQYARSLKRPDILERMLTVRDADQANRLSADLSNRRPQDMFDVRSDADRLAIPSIAIETPKSGDAILSSSVRLIGQAVPTGSLPIDSVRVLVNGRPVAGTKTIGSKSIAIASSGGTDPETSTSESKPKDARAVSIDMEIPLVEGPNTIEVVASTTAASSQPFTLDLNCTTGSARKPSLYVMGIGVSKYAHDDQPGLPEDEKISLTYPTADVNGMIEALRRQEGHFYDRVVVGKLLDEQVTERNIRAGFASLRKKVTQHDVAIILVSAHGTADDDGSYFLCPHDFDPEQDAVITGIRWSELTEPLSSLPCKVLLCMDTCHAGAVMGPVNNGRRSKGIQNAVRSAISDLTNIEAGVVVMTSSTGREVSFEDDRWGHGAFALALIEALTGERKGPPGQVTLPADFNSDQILDLAEIDTYVTSRVKELTDGKQHPVTDRGRIPAFPIAISH</sequence>
<dbReference type="PANTHER" id="PTHR22847:SF637">
    <property type="entry name" value="WD REPEAT DOMAIN 5B"/>
    <property type="match status" value="1"/>
</dbReference>
<feature type="repeat" description="WD" evidence="3">
    <location>
        <begin position="68"/>
        <end position="102"/>
    </location>
</feature>
<keyword evidence="1 3" id="KW-0853">WD repeat</keyword>
<name>A0A5C6AWZ8_9BACT</name>
<protein>
    <submittedName>
        <fullName evidence="6">Zinc metallopeptidase RseP</fullName>
    </submittedName>
</protein>
<dbReference type="InterPro" id="IPR001478">
    <property type="entry name" value="PDZ"/>
</dbReference>
<evidence type="ECO:0000256" key="2">
    <source>
        <dbReference type="ARBA" id="ARBA00022737"/>
    </source>
</evidence>
<dbReference type="SUPFAM" id="SSF50156">
    <property type="entry name" value="PDZ domain-like"/>
    <property type="match status" value="1"/>
</dbReference>
<dbReference type="InterPro" id="IPR020472">
    <property type="entry name" value="WD40_PAC1"/>
</dbReference>
<dbReference type="Gene3D" id="3.40.50.1460">
    <property type="match status" value="1"/>
</dbReference>
<feature type="repeat" description="WD" evidence="3">
    <location>
        <begin position="215"/>
        <end position="250"/>
    </location>
</feature>
<dbReference type="Pfam" id="PF17820">
    <property type="entry name" value="PDZ_6"/>
    <property type="match status" value="1"/>
</dbReference>
<dbReference type="Gene3D" id="2.130.10.10">
    <property type="entry name" value="YVTN repeat-like/Quinoprotein amine dehydrogenase"/>
    <property type="match status" value="3"/>
</dbReference>
<organism evidence="6 7">
    <name type="scientific">Stieleria varia</name>
    <dbReference type="NCBI Taxonomy" id="2528005"/>
    <lineage>
        <taxon>Bacteria</taxon>
        <taxon>Pseudomonadati</taxon>
        <taxon>Planctomycetota</taxon>
        <taxon>Planctomycetia</taxon>
        <taxon>Pirellulales</taxon>
        <taxon>Pirellulaceae</taxon>
        <taxon>Stieleria</taxon>
    </lineage>
</organism>
<dbReference type="InterPro" id="IPR011600">
    <property type="entry name" value="Pept_C14_caspase"/>
</dbReference>
<evidence type="ECO:0000256" key="1">
    <source>
        <dbReference type="ARBA" id="ARBA00022574"/>
    </source>
</evidence>
<feature type="repeat" description="WD" evidence="3">
    <location>
        <begin position="542"/>
        <end position="576"/>
    </location>
</feature>
<dbReference type="EMBL" id="SJPN01000003">
    <property type="protein sequence ID" value="TWU04260.1"/>
    <property type="molecule type" value="Genomic_DNA"/>
</dbReference>
<feature type="repeat" description="WD" evidence="3">
    <location>
        <begin position="168"/>
        <end position="201"/>
    </location>
</feature>
<dbReference type="PROSITE" id="PS50294">
    <property type="entry name" value="WD_REPEATS_REGION"/>
    <property type="match status" value="4"/>
</dbReference>
<keyword evidence="2" id="KW-0677">Repeat</keyword>